<gene>
    <name evidence="2" type="ORF">AVEN_80315_1</name>
    <name evidence="3" type="ORF">AVEN_82957_1</name>
</gene>
<evidence type="ECO:0000256" key="1">
    <source>
        <dbReference type="SAM" id="MobiDB-lite"/>
    </source>
</evidence>
<accession>A0A4Y2N8H5</accession>
<evidence type="ECO:0000313" key="3">
    <source>
        <dbReference type="EMBL" id="GBN34986.1"/>
    </source>
</evidence>
<name>A0A4Y2N8H5_ARAVE</name>
<dbReference type="EMBL" id="BGPR01126529">
    <property type="protein sequence ID" value="GBN34979.1"/>
    <property type="molecule type" value="Genomic_DNA"/>
</dbReference>
<dbReference type="Gene3D" id="3.30.420.10">
    <property type="entry name" value="Ribonuclease H-like superfamily/Ribonuclease H"/>
    <property type="match status" value="1"/>
</dbReference>
<dbReference type="InterPro" id="IPR036397">
    <property type="entry name" value="RNaseH_sf"/>
</dbReference>
<sequence>MTRERKSCVHSSSSEQEESMWLEGLSIQDSLYNTHNIRSGWIRVHVGLLGNEKADEMAKEAITSTEAEVLTVPLPRSSAKKISSNEPWPSGRGVGMMTLMAAPHMKS</sequence>
<organism evidence="2 4">
    <name type="scientific">Araneus ventricosus</name>
    <name type="common">Orbweaver spider</name>
    <name type="synonym">Epeira ventricosa</name>
    <dbReference type="NCBI Taxonomy" id="182803"/>
    <lineage>
        <taxon>Eukaryota</taxon>
        <taxon>Metazoa</taxon>
        <taxon>Ecdysozoa</taxon>
        <taxon>Arthropoda</taxon>
        <taxon>Chelicerata</taxon>
        <taxon>Arachnida</taxon>
        <taxon>Araneae</taxon>
        <taxon>Araneomorphae</taxon>
        <taxon>Entelegynae</taxon>
        <taxon>Araneoidea</taxon>
        <taxon>Araneidae</taxon>
        <taxon>Araneus</taxon>
    </lineage>
</organism>
<evidence type="ECO:0000313" key="2">
    <source>
        <dbReference type="EMBL" id="GBN34979.1"/>
    </source>
</evidence>
<dbReference type="GO" id="GO:0003676">
    <property type="term" value="F:nucleic acid binding"/>
    <property type="evidence" value="ECO:0007669"/>
    <property type="project" value="InterPro"/>
</dbReference>
<dbReference type="SUPFAM" id="SSF53098">
    <property type="entry name" value="Ribonuclease H-like"/>
    <property type="match status" value="1"/>
</dbReference>
<feature type="region of interest" description="Disordered" evidence="1">
    <location>
        <begin position="76"/>
        <end position="95"/>
    </location>
</feature>
<comment type="caution">
    <text evidence="2">The sequence shown here is derived from an EMBL/GenBank/DDBJ whole genome shotgun (WGS) entry which is preliminary data.</text>
</comment>
<protein>
    <submittedName>
        <fullName evidence="2">Uncharacterized protein</fullName>
    </submittedName>
</protein>
<reference evidence="2 4" key="1">
    <citation type="journal article" date="2019" name="Sci. Rep.">
        <title>Orb-weaving spider Araneus ventricosus genome elucidates the spidroin gene catalogue.</title>
        <authorList>
            <person name="Kono N."/>
            <person name="Nakamura H."/>
            <person name="Ohtoshi R."/>
            <person name="Moran D.A.P."/>
            <person name="Shinohara A."/>
            <person name="Yoshida Y."/>
            <person name="Fujiwara M."/>
            <person name="Mori M."/>
            <person name="Tomita M."/>
            <person name="Arakawa K."/>
        </authorList>
    </citation>
    <scope>NUCLEOTIDE SEQUENCE [LARGE SCALE GENOMIC DNA]</scope>
</reference>
<dbReference type="Proteomes" id="UP000499080">
    <property type="component" value="Unassembled WGS sequence"/>
</dbReference>
<dbReference type="InterPro" id="IPR012337">
    <property type="entry name" value="RNaseH-like_sf"/>
</dbReference>
<dbReference type="OrthoDB" id="411823at2759"/>
<dbReference type="EMBL" id="BGPR01126532">
    <property type="protein sequence ID" value="GBN34986.1"/>
    <property type="molecule type" value="Genomic_DNA"/>
</dbReference>
<dbReference type="AlphaFoldDB" id="A0A4Y2N8H5"/>
<keyword evidence="4" id="KW-1185">Reference proteome</keyword>
<evidence type="ECO:0000313" key="4">
    <source>
        <dbReference type="Proteomes" id="UP000499080"/>
    </source>
</evidence>
<proteinExistence type="predicted"/>